<sequence>MKKVAIVGCGGSGKSHLARELGRLLGAPVTHLDAVYYDDEWNALPMEKFEALQRDLVSARSWVIDGNYNSTLQVRLEACDTVVFMDMPTITCLWGVLSRQLRHGRGQNKKDGIYNRIHLGVLRYVWSYRRKMRPRVMQKIDEFAGHHAEVVLLTSRRQTRLWLERTAATLH</sequence>
<reference evidence="1" key="1">
    <citation type="submission" date="2024-05" db="EMBL/GenBank/DDBJ databases">
        <title>30 novel species of actinomycetes from the DSMZ collection.</title>
        <authorList>
            <person name="Nouioui I."/>
        </authorList>
    </citation>
    <scope>NUCLEOTIDE SEQUENCE</scope>
    <source>
        <strain evidence="1">DSM 41529</strain>
    </source>
</reference>
<dbReference type="EMBL" id="JAVRFD010000021">
    <property type="protein sequence ID" value="MDT0547689.1"/>
    <property type="molecule type" value="Genomic_DNA"/>
</dbReference>
<evidence type="ECO:0000313" key="1">
    <source>
        <dbReference type="EMBL" id="MDT0547689.1"/>
    </source>
</evidence>
<dbReference type="InterPro" id="IPR052922">
    <property type="entry name" value="Cytidylate_Kinase-2"/>
</dbReference>
<organism evidence="1 2">
    <name type="scientific">Streptomyces lonegramiae</name>
    <dbReference type="NCBI Taxonomy" id="3075524"/>
    <lineage>
        <taxon>Bacteria</taxon>
        <taxon>Bacillati</taxon>
        <taxon>Actinomycetota</taxon>
        <taxon>Actinomycetes</taxon>
        <taxon>Kitasatosporales</taxon>
        <taxon>Streptomycetaceae</taxon>
        <taxon>Streptomyces</taxon>
    </lineage>
</organism>
<protein>
    <submittedName>
        <fullName evidence="1">Topology modulation protein</fullName>
    </submittedName>
</protein>
<comment type="caution">
    <text evidence="1">The sequence shown here is derived from an EMBL/GenBank/DDBJ whole genome shotgun (WGS) entry which is preliminary data.</text>
</comment>
<gene>
    <name evidence="1" type="ORF">RND15_34105</name>
</gene>
<dbReference type="Proteomes" id="UP001180754">
    <property type="component" value="Unassembled WGS sequence"/>
</dbReference>
<dbReference type="InterPro" id="IPR027417">
    <property type="entry name" value="P-loop_NTPase"/>
</dbReference>
<keyword evidence="2" id="KW-1185">Reference proteome</keyword>
<proteinExistence type="predicted"/>
<dbReference type="Gene3D" id="3.40.50.300">
    <property type="entry name" value="P-loop containing nucleotide triphosphate hydrolases"/>
    <property type="match status" value="1"/>
</dbReference>
<accession>A0ABU2XP34</accession>
<dbReference type="SUPFAM" id="SSF52540">
    <property type="entry name" value="P-loop containing nucleoside triphosphate hydrolases"/>
    <property type="match status" value="1"/>
</dbReference>
<name>A0ABU2XP34_9ACTN</name>
<dbReference type="RefSeq" id="WP_311728212.1">
    <property type="nucleotide sequence ID" value="NZ_JAVRFD010000021.1"/>
</dbReference>
<dbReference type="PANTHER" id="PTHR37816:SF3">
    <property type="entry name" value="MODULATES DNA TOPOLOGY"/>
    <property type="match status" value="1"/>
</dbReference>
<evidence type="ECO:0000313" key="2">
    <source>
        <dbReference type="Proteomes" id="UP001180754"/>
    </source>
</evidence>
<dbReference type="PANTHER" id="PTHR37816">
    <property type="entry name" value="YALI0E33011P"/>
    <property type="match status" value="1"/>
</dbReference>